<dbReference type="AlphaFoldDB" id="A0A3S2UCQ6"/>
<comment type="caution">
    <text evidence="1">The sequence shown here is derived from an EMBL/GenBank/DDBJ whole genome shotgun (WGS) entry which is preliminary data.</text>
</comment>
<protein>
    <submittedName>
        <fullName evidence="1">Uncharacterized protein</fullName>
    </submittedName>
</protein>
<accession>A0A3S2UCQ6</accession>
<dbReference type="Pfam" id="PF19668">
    <property type="entry name" value="DUF6171"/>
    <property type="match status" value="1"/>
</dbReference>
<dbReference type="InterPro" id="IPR046169">
    <property type="entry name" value="DUF6171"/>
</dbReference>
<name>A0A3S2UCQ6_9BACI</name>
<dbReference type="EMBL" id="RZTZ01000001">
    <property type="protein sequence ID" value="RVT67461.1"/>
    <property type="molecule type" value="Genomic_DNA"/>
</dbReference>
<dbReference type="GeneID" id="87615637"/>
<reference evidence="1 2" key="1">
    <citation type="submission" date="2019-01" db="EMBL/GenBank/DDBJ databases">
        <title>Bacillus sp. M5HDSG1-1, whole genome shotgun sequence.</title>
        <authorList>
            <person name="Tuo L."/>
        </authorList>
    </citation>
    <scope>NUCLEOTIDE SEQUENCE [LARGE SCALE GENOMIC DNA]</scope>
    <source>
        <strain evidence="1 2">M5HDSG1-1</strain>
    </source>
</reference>
<keyword evidence="2" id="KW-1185">Reference proteome</keyword>
<organism evidence="1 2">
    <name type="scientific">Niallia taxi</name>
    <dbReference type="NCBI Taxonomy" id="2499688"/>
    <lineage>
        <taxon>Bacteria</taxon>
        <taxon>Bacillati</taxon>
        <taxon>Bacillota</taxon>
        <taxon>Bacilli</taxon>
        <taxon>Bacillales</taxon>
        <taxon>Bacillaceae</taxon>
        <taxon>Niallia</taxon>
    </lineage>
</organism>
<evidence type="ECO:0000313" key="1">
    <source>
        <dbReference type="EMBL" id="RVT67461.1"/>
    </source>
</evidence>
<sequence>MSENICKGCVESVIVSEEVIEELLMEAAETPEKLVCDSIYQERLGICSSCASLQYGTTCAYSGCIIRYRAKFKGKACPNIGNPKWHKVV</sequence>
<evidence type="ECO:0000313" key="2">
    <source>
        <dbReference type="Proteomes" id="UP000288024"/>
    </source>
</evidence>
<dbReference type="Proteomes" id="UP000288024">
    <property type="component" value="Unassembled WGS sequence"/>
</dbReference>
<gene>
    <name evidence="1" type="ORF">EM808_02995</name>
</gene>
<dbReference type="RefSeq" id="WP_127735606.1">
    <property type="nucleotide sequence ID" value="NZ_CAJCKN010000014.1"/>
</dbReference>
<proteinExistence type="predicted"/>